<keyword evidence="3" id="KW-1185">Reference proteome</keyword>
<evidence type="ECO:0000256" key="1">
    <source>
        <dbReference type="SAM" id="Phobius"/>
    </source>
</evidence>
<sequence length="152" mass="17892">MSVLQHVPMVLCNVLCLVLFADSSWFLNSWTCLCVFWSVHSKRLLYPLTIFAWVCREILVSECGLEYFCSVSYFVIFNTKLLCLIFKCSYCIWLIGQCCHIALSGFFFLFLYLVQLPCEWKKYILFGPRIFLRSFVSWFGITMSFLFVEILA</sequence>
<evidence type="ECO:0000313" key="2">
    <source>
        <dbReference type="EMBL" id="KAE9586177.1"/>
    </source>
</evidence>
<keyword evidence="1" id="KW-0472">Membrane</keyword>
<organism evidence="2 3">
    <name type="scientific">Lupinus albus</name>
    <name type="common">White lupine</name>
    <name type="synonym">Lupinus termis</name>
    <dbReference type="NCBI Taxonomy" id="3870"/>
    <lineage>
        <taxon>Eukaryota</taxon>
        <taxon>Viridiplantae</taxon>
        <taxon>Streptophyta</taxon>
        <taxon>Embryophyta</taxon>
        <taxon>Tracheophyta</taxon>
        <taxon>Spermatophyta</taxon>
        <taxon>Magnoliopsida</taxon>
        <taxon>eudicotyledons</taxon>
        <taxon>Gunneridae</taxon>
        <taxon>Pentapetalae</taxon>
        <taxon>rosids</taxon>
        <taxon>fabids</taxon>
        <taxon>Fabales</taxon>
        <taxon>Fabaceae</taxon>
        <taxon>Papilionoideae</taxon>
        <taxon>50 kb inversion clade</taxon>
        <taxon>genistoids sensu lato</taxon>
        <taxon>core genistoids</taxon>
        <taxon>Genisteae</taxon>
        <taxon>Lupinus</taxon>
    </lineage>
</organism>
<comment type="caution">
    <text evidence="2">The sequence shown here is derived from an EMBL/GenBank/DDBJ whole genome shotgun (WGS) entry which is preliminary data.</text>
</comment>
<name>A0A6A4NHU8_LUPAL</name>
<keyword evidence="1" id="KW-1133">Transmembrane helix</keyword>
<reference evidence="3" key="1">
    <citation type="journal article" date="2020" name="Nat. Commun.">
        <title>Genome sequence of the cluster root forming white lupin.</title>
        <authorList>
            <person name="Hufnagel B."/>
            <person name="Marques A."/>
            <person name="Soriano A."/>
            <person name="Marques L."/>
            <person name="Divol F."/>
            <person name="Doumas P."/>
            <person name="Sallet E."/>
            <person name="Mancinotti D."/>
            <person name="Carrere S."/>
            <person name="Marande W."/>
            <person name="Arribat S."/>
            <person name="Keller J."/>
            <person name="Huneau C."/>
            <person name="Blein T."/>
            <person name="Aime D."/>
            <person name="Laguerre M."/>
            <person name="Taylor J."/>
            <person name="Schubert V."/>
            <person name="Nelson M."/>
            <person name="Geu-Flores F."/>
            <person name="Crespi M."/>
            <person name="Gallardo-Guerrero K."/>
            <person name="Delaux P.-M."/>
            <person name="Salse J."/>
            <person name="Berges H."/>
            <person name="Guyot R."/>
            <person name="Gouzy J."/>
            <person name="Peret B."/>
        </authorList>
    </citation>
    <scope>NUCLEOTIDE SEQUENCE [LARGE SCALE GENOMIC DNA]</scope>
    <source>
        <strain evidence="3">cv. Amiga</strain>
    </source>
</reference>
<gene>
    <name evidence="2" type="ORF">Lalb_Chr24g0399091</name>
</gene>
<feature type="transmembrane region" description="Helical" evidence="1">
    <location>
        <begin position="130"/>
        <end position="151"/>
    </location>
</feature>
<proteinExistence type="predicted"/>
<accession>A0A6A4NHU8</accession>
<dbReference type="AlphaFoldDB" id="A0A6A4NHU8"/>
<dbReference type="Proteomes" id="UP000447434">
    <property type="component" value="Chromosome 24"/>
</dbReference>
<evidence type="ECO:0000313" key="3">
    <source>
        <dbReference type="Proteomes" id="UP000447434"/>
    </source>
</evidence>
<keyword evidence="1" id="KW-0812">Transmembrane</keyword>
<feature type="transmembrane region" description="Helical" evidence="1">
    <location>
        <begin position="101"/>
        <end position="118"/>
    </location>
</feature>
<dbReference type="EMBL" id="WOCE01000024">
    <property type="protein sequence ID" value="KAE9586177.1"/>
    <property type="molecule type" value="Genomic_DNA"/>
</dbReference>
<protein>
    <submittedName>
        <fullName evidence="2">Uncharacterized protein</fullName>
    </submittedName>
</protein>